<sequence>MSVNYYLNLFLSICSIISGLCDSSDPRSEQGYPTGLMSVCPGSTKPARIPRSQLKYLLFVVQGLGQSRKKYTYWAARSIAKDPRINFQRKTLLLALGYLDSTNFPISSMLANEYEARDYNVIMVDYQRFATVHYYLASRLMRPVGKHIAEVLTQLTELGLNASKIELLGFSLGGQTVSYIAKNFQRFTGRNISKITALEPSGPCFRTLAPNDRLDASNADFVEVIHTNIDGYGMAARMGHVDIFVNGGEYQPSELLLYPCTSTCSHFRVLALWVSALKNPGKFIAIKCDSIQQARDAKCYERLPTETNLMGLKTNRSNHGIFYLSTSKGYPYYLGPNGLNSEYASWKQISYVNDNDDDEIYT</sequence>
<dbReference type="InterPro" id="IPR029058">
    <property type="entry name" value="AB_hydrolase_fold"/>
</dbReference>
<evidence type="ECO:0000313" key="8">
    <source>
        <dbReference type="Proteomes" id="UP001153714"/>
    </source>
</evidence>
<dbReference type="InterPro" id="IPR013818">
    <property type="entry name" value="Lipase"/>
</dbReference>
<comment type="similarity">
    <text evidence="2 4">Belongs to the AB hydrolase superfamily. Lipase family.</text>
</comment>
<evidence type="ECO:0000256" key="2">
    <source>
        <dbReference type="ARBA" id="ARBA00010701"/>
    </source>
</evidence>
<keyword evidence="3" id="KW-0964">Secreted</keyword>
<dbReference type="Gene3D" id="3.40.50.1820">
    <property type="entry name" value="alpha/beta hydrolase"/>
    <property type="match status" value="1"/>
</dbReference>
<dbReference type="AlphaFoldDB" id="A0A9N9RAX6"/>
<organism evidence="7 8">
    <name type="scientific">Diatraea saccharalis</name>
    <name type="common">sugarcane borer</name>
    <dbReference type="NCBI Taxonomy" id="40085"/>
    <lineage>
        <taxon>Eukaryota</taxon>
        <taxon>Metazoa</taxon>
        <taxon>Ecdysozoa</taxon>
        <taxon>Arthropoda</taxon>
        <taxon>Hexapoda</taxon>
        <taxon>Insecta</taxon>
        <taxon>Pterygota</taxon>
        <taxon>Neoptera</taxon>
        <taxon>Endopterygota</taxon>
        <taxon>Lepidoptera</taxon>
        <taxon>Glossata</taxon>
        <taxon>Ditrysia</taxon>
        <taxon>Pyraloidea</taxon>
        <taxon>Crambidae</taxon>
        <taxon>Crambinae</taxon>
        <taxon>Diatraea</taxon>
    </lineage>
</organism>
<evidence type="ECO:0000256" key="3">
    <source>
        <dbReference type="ARBA" id="ARBA00022525"/>
    </source>
</evidence>
<name>A0A9N9RAX6_9NEOP</name>
<dbReference type="PANTHER" id="PTHR11610:SF173">
    <property type="entry name" value="LIPASE DOMAIN-CONTAINING PROTEIN-RELATED"/>
    <property type="match status" value="1"/>
</dbReference>
<dbReference type="InterPro" id="IPR000734">
    <property type="entry name" value="TAG_lipase"/>
</dbReference>
<dbReference type="SUPFAM" id="SSF53474">
    <property type="entry name" value="alpha/beta-Hydrolases"/>
    <property type="match status" value="1"/>
</dbReference>
<accession>A0A9N9RAX6</accession>
<protein>
    <recommendedName>
        <fullName evidence="6">Lipase domain-containing protein</fullName>
    </recommendedName>
</protein>
<proteinExistence type="inferred from homology"/>
<evidence type="ECO:0000313" key="7">
    <source>
        <dbReference type="EMBL" id="CAG9793068.1"/>
    </source>
</evidence>
<evidence type="ECO:0000256" key="1">
    <source>
        <dbReference type="ARBA" id="ARBA00004613"/>
    </source>
</evidence>
<dbReference type="GO" id="GO:0005615">
    <property type="term" value="C:extracellular space"/>
    <property type="evidence" value="ECO:0007669"/>
    <property type="project" value="TreeGrafter"/>
</dbReference>
<dbReference type="GO" id="GO:0017171">
    <property type="term" value="F:serine hydrolase activity"/>
    <property type="evidence" value="ECO:0007669"/>
    <property type="project" value="TreeGrafter"/>
</dbReference>
<dbReference type="OrthoDB" id="199913at2759"/>
<dbReference type="EMBL" id="OU893336">
    <property type="protein sequence ID" value="CAG9793068.1"/>
    <property type="molecule type" value="Genomic_DNA"/>
</dbReference>
<feature type="domain" description="Lipase" evidence="6">
    <location>
        <begin position="75"/>
        <end position="331"/>
    </location>
</feature>
<evidence type="ECO:0000256" key="5">
    <source>
        <dbReference type="SAM" id="SignalP"/>
    </source>
</evidence>
<keyword evidence="8" id="KW-1185">Reference proteome</keyword>
<evidence type="ECO:0000256" key="4">
    <source>
        <dbReference type="RuleBase" id="RU004262"/>
    </source>
</evidence>
<evidence type="ECO:0000259" key="6">
    <source>
        <dbReference type="Pfam" id="PF00151"/>
    </source>
</evidence>
<reference evidence="7" key="2">
    <citation type="submission" date="2022-10" db="EMBL/GenBank/DDBJ databases">
        <authorList>
            <consortium name="ENA_rothamsted_submissions"/>
            <consortium name="culmorum"/>
            <person name="King R."/>
        </authorList>
    </citation>
    <scope>NUCLEOTIDE SEQUENCE</scope>
</reference>
<comment type="subcellular location">
    <subcellularLocation>
        <location evidence="1">Secreted</location>
    </subcellularLocation>
</comment>
<feature type="chain" id="PRO_5040142438" description="Lipase domain-containing protein" evidence="5">
    <location>
        <begin position="24"/>
        <end position="362"/>
    </location>
</feature>
<dbReference type="GO" id="GO:0016298">
    <property type="term" value="F:lipase activity"/>
    <property type="evidence" value="ECO:0007669"/>
    <property type="project" value="InterPro"/>
</dbReference>
<dbReference type="Proteomes" id="UP001153714">
    <property type="component" value="Chromosome 5"/>
</dbReference>
<dbReference type="Pfam" id="PF00151">
    <property type="entry name" value="Lipase"/>
    <property type="match status" value="1"/>
</dbReference>
<dbReference type="PANTHER" id="PTHR11610">
    <property type="entry name" value="LIPASE"/>
    <property type="match status" value="1"/>
</dbReference>
<reference evidence="7" key="1">
    <citation type="submission" date="2021-12" db="EMBL/GenBank/DDBJ databases">
        <authorList>
            <person name="King R."/>
        </authorList>
    </citation>
    <scope>NUCLEOTIDE SEQUENCE</scope>
</reference>
<keyword evidence="5" id="KW-0732">Signal</keyword>
<gene>
    <name evidence="7" type="ORF">DIATSA_LOCUS10539</name>
</gene>
<feature type="signal peptide" evidence="5">
    <location>
        <begin position="1"/>
        <end position="23"/>
    </location>
</feature>
<dbReference type="GO" id="GO:0016042">
    <property type="term" value="P:lipid catabolic process"/>
    <property type="evidence" value="ECO:0007669"/>
    <property type="project" value="TreeGrafter"/>
</dbReference>